<dbReference type="GO" id="GO:0006508">
    <property type="term" value="P:proteolysis"/>
    <property type="evidence" value="ECO:0007669"/>
    <property type="project" value="UniProtKB-KW"/>
</dbReference>
<protein>
    <recommendedName>
        <fullName evidence="8">Pyroglutamyl-peptidase I</fullName>
    </recommendedName>
</protein>
<organism evidence="6 7">
    <name type="scientific">Mortierella isabellina</name>
    <name type="common">Filamentous fungus</name>
    <name type="synonym">Umbelopsis isabellina</name>
    <dbReference type="NCBI Taxonomy" id="91625"/>
    <lineage>
        <taxon>Eukaryota</taxon>
        <taxon>Fungi</taxon>
        <taxon>Fungi incertae sedis</taxon>
        <taxon>Mucoromycota</taxon>
        <taxon>Mucoromycotina</taxon>
        <taxon>Umbelopsidomycetes</taxon>
        <taxon>Umbelopsidales</taxon>
        <taxon>Umbelopsidaceae</taxon>
        <taxon>Umbelopsis</taxon>
    </lineage>
</organism>
<evidence type="ECO:0000256" key="2">
    <source>
        <dbReference type="ARBA" id="ARBA00022490"/>
    </source>
</evidence>
<evidence type="ECO:0000256" key="1">
    <source>
        <dbReference type="ARBA" id="ARBA00006641"/>
    </source>
</evidence>
<evidence type="ECO:0008006" key="8">
    <source>
        <dbReference type="Google" id="ProtNLM"/>
    </source>
</evidence>
<evidence type="ECO:0000313" key="7">
    <source>
        <dbReference type="Proteomes" id="UP000654370"/>
    </source>
</evidence>
<evidence type="ECO:0000256" key="5">
    <source>
        <dbReference type="ARBA" id="ARBA00022807"/>
    </source>
</evidence>
<dbReference type="PANTHER" id="PTHR23402:SF1">
    <property type="entry name" value="PYROGLUTAMYL-PEPTIDASE I"/>
    <property type="match status" value="1"/>
</dbReference>
<dbReference type="PRINTS" id="PR00706">
    <property type="entry name" value="PYROGLUPTASE"/>
</dbReference>
<dbReference type="Proteomes" id="UP000654370">
    <property type="component" value="Unassembled WGS sequence"/>
</dbReference>
<comment type="similarity">
    <text evidence="1">Belongs to the peptidase C15 family.</text>
</comment>
<proteinExistence type="inferred from homology"/>
<accession>A0A8H7UDZ4</accession>
<dbReference type="GO" id="GO:0016920">
    <property type="term" value="F:pyroglutamyl-peptidase activity"/>
    <property type="evidence" value="ECO:0007669"/>
    <property type="project" value="InterPro"/>
</dbReference>
<evidence type="ECO:0000313" key="6">
    <source>
        <dbReference type="EMBL" id="KAG2176408.1"/>
    </source>
</evidence>
<dbReference type="PANTHER" id="PTHR23402">
    <property type="entry name" value="PROTEASE FAMILY C15 PYROGLUTAMYL-PEPTIDASE I-RELATED"/>
    <property type="match status" value="1"/>
</dbReference>
<dbReference type="EMBL" id="JAEPQZ010000010">
    <property type="protein sequence ID" value="KAG2176408.1"/>
    <property type="molecule type" value="Genomic_DNA"/>
</dbReference>
<dbReference type="InterPro" id="IPR016125">
    <property type="entry name" value="Peptidase_C15-like"/>
</dbReference>
<name>A0A8H7UDZ4_MORIS</name>
<keyword evidence="3" id="KW-0645">Protease</keyword>
<keyword evidence="7" id="KW-1185">Reference proteome</keyword>
<sequence>MVVNITEDSVNVLVTGFEVCGKHAINPSWEVAKTFSGTTIKSGKKEVLLSSIRLPVEYQPIIDIVPPLHREPHNFNYVFHIGVGLNGPIRMETLARNGPYNKIDNRNETPVGEVIEGPPQLFTKVNVEHVIEWGKSKKGWKDNVRLSTDAGLYLCEWTLFTSLRESVKEDSSNATVLFIHVPQIGEGEGMMTLESMTQTVSEIIEGVIANSN</sequence>
<comment type="caution">
    <text evidence="6">The sequence shown here is derived from an EMBL/GenBank/DDBJ whole genome shotgun (WGS) entry which is preliminary data.</text>
</comment>
<dbReference type="Gene3D" id="3.40.630.20">
    <property type="entry name" value="Peptidase C15, pyroglutamyl peptidase I-like"/>
    <property type="match status" value="1"/>
</dbReference>
<evidence type="ECO:0000256" key="3">
    <source>
        <dbReference type="ARBA" id="ARBA00022670"/>
    </source>
</evidence>
<dbReference type="AlphaFoldDB" id="A0A8H7UDZ4"/>
<keyword evidence="2" id="KW-0963">Cytoplasm</keyword>
<dbReference type="OrthoDB" id="407146at2759"/>
<dbReference type="InterPro" id="IPR000816">
    <property type="entry name" value="Peptidase_C15"/>
</dbReference>
<keyword evidence="4" id="KW-0378">Hydrolase</keyword>
<keyword evidence="5" id="KW-0788">Thiol protease</keyword>
<dbReference type="GO" id="GO:0005829">
    <property type="term" value="C:cytosol"/>
    <property type="evidence" value="ECO:0007669"/>
    <property type="project" value="InterPro"/>
</dbReference>
<dbReference type="Pfam" id="PF01470">
    <property type="entry name" value="Peptidase_C15"/>
    <property type="match status" value="1"/>
</dbReference>
<dbReference type="SUPFAM" id="SSF53182">
    <property type="entry name" value="Pyrrolidone carboxyl peptidase (pyroglutamate aminopeptidase)"/>
    <property type="match status" value="1"/>
</dbReference>
<gene>
    <name evidence="6" type="ORF">INT43_005642</name>
</gene>
<evidence type="ECO:0000256" key="4">
    <source>
        <dbReference type="ARBA" id="ARBA00022801"/>
    </source>
</evidence>
<dbReference type="InterPro" id="IPR036440">
    <property type="entry name" value="Peptidase_C15-like_sf"/>
</dbReference>
<reference evidence="6" key="1">
    <citation type="submission" date="2020-12" db="EMBL/GenBank/DDBJ databases">
        <title>Metabolic potential, ecology and presence of endohyphal bacteria is reflected in genomic diversity of Mucoromycotina.</title>
        <authorList>
            <person name="Muszewska A."/>
            <person name="Okrasinska A."/>
            <person name="Steczkiewicz K."/>
            <person name="Drgas O."/>
            <person name="Orlowska M."/>
            <person name="Perlinska-Lenart U."/>
            <person name="Aleksandrzak-Piekarczyk T."/>
            <person name="Szatraj K."/>
            <person name="Zielenkiewicz U."/>
            <person name="Pilsyk S."/>
            <person name="Malc E."/>
            <person name="Mieczkowski P."/>
            <person name="Kruszewska J.S."/>
            <person name="Biernat P."/>
            <person name="Pawlowska J."/>
        </authorList>
    </citation>
    <scope>NUCLEOTIDE SEQUENCE</scope>
    <source>
        <strain evidence="6">WA0000067209</strain>
    </source>
</reference>